<dbReference type="GO" id="GO:0022857">
    <property type="term" value="F:transmembrane transporter activity"/>
    <property type="evidence" value="ECO:0007669"/>
    <property type="project" value="TreeGrafter"/>
</dbReference>
<organism evidence="6 7">
    <name type="scientific">Thermoclostridium stercorarium subsp. thermolacticum DSM 2910</name>
    <dbReference type="NCBI Taxonomy" id="1121336"/>
    <lineage>
        <taxon>Bacteria</taxon>
        <taxon>Bacillati</taxon>
        <taxon>Bacillota</taxon>
        <taxon>Clostridia</taxon>
        <taxon>Eubacteriales</taxon>
        <taxon>Oscillospiraceae</taxon>
        <taxon>Thermoclostridium</taxon>
    </lineage>
</organism>
<dbReference type="InterPro" id="IPR017871">
    <property type="entry name" value="ABC_transporter-like_CS"/>
</dbReference>
<accession>A0A1B1YH41</accession>
<dbReference type="PANTHER" id="PTHR24220:SF689">
    <property type="entry name" value="LIPOPROTEIN-RELEASING SYSTEM ATP-BINDING PROTEIN LOLD"/>
    <property type="match status" value="1"/>
</dbReference>
<dbReference type="PROSITE" id="PS50893">
    <property type="entry name" value="ABC_TRANSPORTER_2"/>
    <property type="match status" value="1"/>
</dbReference>
<keyword evidence="3" id="KW-0547">Nucleotide-binding</keyword>
<dbReference type="Gene3D" id="3.40.50.300">
    <property type="entry name" value="P-loop containing nucleotide triphosphate hydrolases"/>
    <property type="match status" value="1"/>
</dbReference>
<dbReference type="InterPro" id="IPR003439">
    <property type="entry name" value="ABC_transporter-like_ATP-bd"/>
</dbReference>
<keyword evidence="2" id="KW-0813">Transport</keyword>
<keyword evidence="4 6" id="KW-0067">ATP-binding</keyword>
<evidence type="ECO:0000256" key="4">
    <source>
        <dbReference type="ARBA" id="ARBA00022840"/>
    </source>
</evidence>
<dbReference type="GO" id="GO:0016887">
    <property type="term" value="F:ATP hydrolysis activity"/>
    <property type="evidence" value="ECO:0007669"/>
    <property type="project" value="InterPro"/>
</dbReference>
<dbReference type="SUPFAM" id="SSF52540">
    <property type="entry name" value="P-loop containing nucleoside triphosphate hydrolases"/>
    <property type="match status" value="1"/>
</dbReference>
<proteinExistence type="inferred from homology"/>
<dbReference type="RefSeq" id="WP_015360354.1">
    <property type="nucleotide sequence ID" value="NZ_CP014672.1"/>
</dbReference>
<reference evidence="6 7" key="1">
    <citation type="submission" date="2016-02" db="EMBL/GenBank/DDBJ databases">
        <title>Comparison of Clostridium stercorarium subspecies using comparative genomics and transcriptomics.</title>
        <authorList>
            <person name="Schellenberg J."/>
            <person name="Thallinger G."/>
            <person name="Levin D.B."/>
            <person name="Zhang X."/>
            <person name="Alvare G."/>
            <person name="Fristensky B."/>
            <person name="Sparling R."/>
        </authorList>
    </citation>
    <scope>NUCLEOTIDE SEQUENCE [LARGE SCALE GENOMIC DNA]</scope>
    <source>
        <strain evidence="6 7">DSM 2910</strain>
    </source>
</reference>
<dbReference type="EMBL" id="CP014672">
    <property type="protein sequence ID" value="ANX00087.1"/>
    <property type="molecule type" value="Genomic_DNA"/>
</dbReference>
<dbReference type="SMART" id="SM00382">
    <property type="entry name" value="AAA"/>
    <property type="match status" value="1"/>
</dbReference>
<dbReference type="InterPro" id="IPR003593">
    <property type="entry name" value="AAA+_ATPase"/>
</dbReference>
<evidence type="ECO:0000256" key="2">
    <source>
        <dbReference type="ARBA" id="ARBA00022448"/>
    </source>
</evidence>
<gene>
    <name evidence="6" type="ORF">CSTERTH_13110</name>
</gene>
<dbReference type="PROSITE" id="PS00211">
    <property type="entry name" value="ABC_TRANSPORTER_1"/>
    <property type="match status" value="1"/>
</dbReference>
<dbReference type="PANTHER" id="PTHR24220">
    <property type="entry name" value="IMPORT ATP-BINDING PROTEIN"/>
    <property type="match status" value="1"/>
</dbReference>
<dbReference type="AlphaFoldDB" id="A0A1B1YH41"/>
<name>A0A1B1YH41_THEST</name>
<dbReference type="GO" id="GO:0005524">
    <property type="term" value="F:ATP binding"/>
    <property type="evidence" value="ECO:0007669"/>
    <property type="project" value="UniProtKB-KW"/>
</dbReference>
<dbReference type="InterPro" id="IPR017911">
    <property type="entry name" value="MacB-like_ATP-bd"/>
</dbReference>
<feature type="domain" description="ABC transporter" evidence="5">
    <location>
        <begin position="4"/>
        <end position="226"/>
    </location>
</feature>
<protein>
    <submittedName>
        <fullName evidence="6">ABC transporter ATP-binding protein</fullName>
    </submittedName>
</protein>
<dbReference type="Proteomes" id="UP000092971">
    <property type="component" value="Chromosome"/>
</dbReference>
<dbReference type="InterPro" id="IPR027417">
    <property type="entry name" value="P-loop_NTPase"/>
</dbReference>
<evidence type="ECO:0000256" key="1">
    <source>
        <dbReference type="ARBA" id="ARBA00005417"/>
    </source>
</evidence>
<dbReference type="OrthoDB" id="9802264at2"/>
<dbReference type="Pfam" id="PF00005">
    <property type="entry name" value="ABC_tran"/>
    <property type="match status" value="1"/>
</dbReference>
<evidence type="ECO:0000259" key="5">
    <source>
        <dbReference type="PROSITE" id="PS50893"/>
    </source>
</evidence>
<comment type="similarity">
    <text evidence="1">Belongs to the ABC transporter superfamily.</text>
</comment>
<dbReference type="InterPro" id="IPR015854">
    <property type="entry name" value="ABC_transpr_LolD-like"/>
</dbReference>
<evidence type="ECO:0000313" key="6">
    <source>
        <dbReference type="EMBL" id="ANX00087.1"/>
    </source>
</evidence>
<dbReference type="GO" id="GO:0005886">
    <property type="term" value="C:plasma membrane"/>
    <property type="evidence" value="ECO:0007669"/>
    <property type="project" value="TreeGrafter"/>
</dbReference>
<dbReference type="CDD" id="cd03255">
    <property type="entry name" value="ABC_MJ0796_LolCDE_FtsE"/>
    <property type="match status" value="1"/>
</dbReference>
<sequence length="227" mass="25438">MRILELKNVYYAYGNKNQKVEVLKNVSCSFETGKIYAIVGKSGSGKSTMLSLMAGLDLPTSGQVLFEGVPTSQMDLDRYRRECVAVIYQNFRLFPLLTVSENITYPMELRGFKGEPARAKARELVRKVALPETVLDRFPGMLSGGEQQRVAIARALSIDTKLILADEPTGNLDEENSRNIIDILINLARNENYCVIMVTHDLSIIPRMDVVYRLSGGRLQLVQDFAD</sequence>
<evidence type="ECO:0000313" key="7">
    <source>
        <dbReference type="Proteomes" id="UP000092971"/>
    </source>
</evidence>
<evidence type="ECO:0000256" key="3">
    <source>
        <dbReference type="ARBA" id="ARBA00022741"/>
    </source>
</evidence>